<dbReference type="AlphaFoldDB" id="A0A024G099"/>
<keyword evidence="2" id="KW-1185">Reference proteome</keyword>
<name>A0A024G099_9STRA</name>
<dbReference type="InParanoid" id="A0A024G099"/>
<evidence type="ECO:0000313" key="1">
    <source>
        <dbReference type="EMBL" id="CCI40193.1"/>
    </source>
</evidence>
<sequence length="102" mass="11883">MISLYKKAVHVVLTQRVQIETLQERHELLAIAQALLLWNARKAIHFVHHYLRCYVAARNESESNSPSMRSRVPKQWHSRSWIPMTVPSAGNFIETVYLGSRE</sequence>
<evidence type="ECO:0000313" key="2">
    <source>
        <dbReference type="Proteomes" id="UP000053237"/>
    </source>
</evidence>
<dbReference type="EMBL" id="CAIX01000006">
    <property type="protein sequence ID" value="CCI40193.1"/>
    <property type="molecule type" value="Genomic_DNA"/>
</dbReference>
<proteinExistence type="predicted"/>
<dbReference type="Proteomes" id="UP000053237">
    <property type="component" value="Unassembled WGS sequence"/>
</dbReference>
<comment type="caution">
    <text evidence="1">The sequence shown here is derived from an EMBL/GenBank/DDBJ whole genome shotgun (WGS) entry which is preliminary data.</text>
</comment>
<accession>A0A024G099</accession>
<organism evidence="1 2">
    <name type="scientific">Albugo candida</name>
    <dbReference type="NCBI Taxonomy" id="65357"/>
    <lineage>
        <taxon>Eukaryota</taxon>
        <taxon>Sar</taxon>
        <taxon>Stramenopiles</taxon>
        <taxon>Oomycota</taxon>
        <taxon>Peronosporomycetes</taxon>
        <taxon>Albuginales</taxon>
        <taxon>Albuginaceae</taxon>
        <taxon>Albugo</taxon>
    </lineage>
</organism>
<protein>
    <submittedName>
        <fullName evidence="1">Uncharacterized protein</fullName>
    </submittedName>
</protein>
<reference evidence="1 2" key="1">
    <citation type="submission" date="2012-05" db="EMBL/GenBank/DDBJ databases">
        <title>Recombination and specialization in a pathogen metapopulation.</title>
        <authorList>
            <person name="Gardiner A."/>
            <person name="Kemen E."/>
            <person name="Schultz-Larsen T."/>
            <person name="MacLean D."/>
            <person name="Van Oosterhout C."/>
            <person name="Jones J.D.G."/>
        </authorList>
    </citation>
    <scope>NUCLEOTIDE SEQUENCE [LARGE SCALE GENOMIC DNA]</scope>
    <source>
        <strain evidence="1 2">Ac Nc2</strain>
    </source>
</reference>
<gene>
    <name evidence="1" type="ORF">BN9_009770</name>
</gene>